<accession>A0AAX0WTI8</accession>
<dbReference type="Proteomes" id="UP000192511">
    <property type="component" value="Unassembled WGS sequence"/>
</dbReference>
<dbReference type="EMBL" id="NBTX02000004">
    <property type="protein sequence ID" value="PNL60409.1"/>
    <property type="molecule type" value="Genomic_DNA"/>
</dbReference>
<sequence length="248" mass="28524">MSNKILSDHKKKGTKFIPPMLHMLGSNMKESSYIDHILPEIIWVALLNEIYGIPETAKLIHSICDSIKQIGSNENLIFQSRINLLSIVEKENLVKNFEERNIISKLQTALHDFIYLYPESQFSFIFKKMPSKLNNKNFLTEYKSLLSQLINRVSEQAIFMQALPIYSAVLLGTLKIAKGLTLADIEPLKDYPNTTQSQEIGASIRSALTMMIVNQVIEPKLTDWIKYFWNRGIEIEPLDLAIMEIDYE</sequence>
<proteinExistence type="predicted"/>
<organism evidence="1 2">
    <name type="scientific">Legionella anisa</name>
    <dbReference type="NCBI Taxonomy" id="28082"/>
    <lineage>
        <taxon>Bacteria</taxon>
        <taxon>Pseudomonadati</taxon>
        <taxon>Pseudomonadota</taxon>
        <taxon>Gammaproteobacteria</taxon>
        <taxon>Legionellales</taxon>
        <taxon>Legionellaceae</taxon>
        <taxon>Legionella</taxon>
    </lineage>
</organism>
<reference evidence="1" key="1">
    <citation type="submission" date="2017-12" db="EMBL/GenBank/DDBJ databases">
        <title>FDA dAtabase for Regulatory Grade micrObial Sequences (FDA-ARGOS): Supporting development and validation of Infectious Disease Dx tests.</title>
        <authorList>
            <person name="Kerrigan L."/>
            <person name="Tallon L.J."/>
            <person name="Sadzewicz L."/>
            <person name="Sengamalay N."/>
            <person name="Ott S."/>
            <person name="Godinez A."/>
            <person name="Nagaraj S."/>
            <person name="Vavikolanu K."/>
            <person name="Vyas G."/>
            <person name="Nadendla S."/>
            <person name="Aluvathingal J."/>
            <person name="Sichtig H."/>
        </authorList>
    </citation>
    <scope>NUCLEOTIDE SEQUENCE [LARGE SCALE GENOMIC DNA]</scope>
    <source>
        <strain evidence="1">FDAARGOS_200</strain>
    </source>
</reference>
<evidence type="ECO:0000313" key="1">
    <source>
        <dbReference type="EMBL" id="PNL60409.1"/>
    </source>
</evidence>
<protein>
    <submittedName>
        <fullName evidence="1">Uncharacterized protein</fullName>
    </submittedName>
</protein>
<gene>
    <name evidence="1" type="ORF">A6J39_003845</name>
</gene>
<keyword evidence="2" id="KW-1185">Reference proteome</keyword>
<evidence type="ECO:0000313" key="2">
    <source>
        <dbReference type="Proteomes" id="UP000192511"/>
    </source>
</evidence>
<dbReference type="AlphaFoldDB" id="A0AAX0WTI8"/>
<comment type="caution">
    <text evidence="1">The sequence shown here is derived from an EMBL/GenBank/DDBJ whole genome shotgun (WGS) entry which is preliminary data.</text>
</comment>
<name>A0AAX0WTI8_9GAMM</name>
<dbReference type="RefSeq" id="WP_019234177.1">
    <property type="nucleotide sequence ID" value="NZ_CAAAHR010000036.1"/>
</dbReference>